<protein>
    <submittedName>
        <fullName evidence="2">Uncharacterized protein</fullName>
    </submittedName>
</protein>
<keyword evidence="3" id="KW-1185">Reference proteome</keyword>
<keyword evidence="1" id="KW-1133">Transmembrane helix</keyword>
<feature type="transmembrane region" description="Helical" evidence="1">
    <location>
        <begin position="33"/>
        <end position="52"/>
    </location>
</feature>
<gene>
    <name evidence="2" type="ORF">SAMN04488509_10789</name>
</gene>
<evidence type="ECO:0000313" key="3">
    <source>
        <dbReference type="Proteomes" id="UP000199603"/>
    </source>
</evidence>
<evidence type="ECO:0000313" key="2">
    <source>
        <dbReference type="EMBL" id="SDD80064.1"/>
    </source>
</evidence>
<sequence length="72" mass="7614">MLILCFAFLLLAGGAFWLTGVHPARNVLRLRRTLVSFFLLLGLLSLALQLALHAPVAPRGLSSSAGASASVR</sequence>
<proteinExistence type="predicted"/>
<dbReference type="Proteomes" id="UP000199603">
    <property type="component" value="Unassembled WGS sequence"/>
</dbReference>
<organism evidence="2 3">
    <name type="scientific">Aquimonas voraii</name>
    <dbReference type="NCBI Taxonomy" id="265719"/>
    <lineage>
        <taxon>Bacteria</taxon>
        <taxon>Pseudomonadati</taxon>
        <taxon>Pseudomonadota</taxon>
        <taxon>Gammaproteobacteria</taxon>
        <taxon>Lysobacterales</taxon>
        <taxon>Lysobacteraceae</taxon>
        <taxon>Aquimonas</taxon>
    </lineage>
</organism>
<dbReference type="AlphaFoldDB" id="A0A1G6XPD3"/>
<keyword evidence="1" id="KW-0472">Membrane</keyword>
<dbReference type="RefSeq" id="WP_091243170.1">
    <property type="nucleotide sequence ID" value="NZ_FNAG01000007.1"/>
</dbReference>
<reference evidence="2 3" key="1">
    <citation type="submission" date="2016-10" db="EMBL/GenBank/DDBJ databases">
        <authorList>
            <person name="de Groot N.N."/>
        </authorList>
    </citation>
    <scope>NUCLEOTIDE SEQUENCE [LARGE SCALE GENOMIC DNA]</scope>
    <source>
        <strain evidence="2 3">DSM 16957</strain>
    </source>
</reference>
<dbReference type="EMBL" id="FNAG01000007">
    <property type="protein sequence ID" value="SDD80064.1"/>
    <property type="molecule type" value="Genomic_DNA"/>
</dbReference>
<name>A0A1G6XPD3_9GAMM</name>
<keyword evidence="1" id="KW-0812">Transmembrane</keyword>
<evidence type="ECO:0000256" key="1">
    <source>
        <dbReference type="SAM" id="Phobius"/>
    </source>
</evidence>
<accession>A0A1G6XPD3</accession>